<dbReference type="AlphaFoldDB" id="A0AAE1B874"/>
<comment type="caution">
    <text evidence="1">The sequence shown here is derived from an EMBL/GenBank/DDBJ whole genome shotgun (WGS) entry which is preliminary data.</text>
</comment>
<sequence>MFYHLAKKYNVVIEQKFLLIGHTQMECDFIHSTIERKITCDVFTPSEYAILFRTARRKPQAYTLTEIEHNQPFKLNGSYFTSICPGKTTGDGTVGELKAIKYKTRAIHYKLSHSGDWNLLPQRIREVELGTIQLFQHQLPLTQRKFNDVMSMVRIMPIQTRRYFEKSPSSVMFYCTLEAKHFFCFLCLYCQCC</sequence>
<dbReference type="Proteomes" id="UP001283361">
    <property type="component" value="Unassembled WGS sequence"/>
</dbReference>
<evidence type="ECO:0000313" key="1">
    <source>
        <dbReference type="EMBL" id="KAK3800691.1"/>
    </source>
</evidence>
<reference evidence="1" key="1">
    <citation type="journal article" date="2023" name="G3 (Bethesda)">
        <title>A reference genome for the long-term kleptoplast-retaining sea slug Elysia crispata morphotype clarki.</title>
        <authorList>
            <person name="Eastman K.E."/>
            <person name="Pendleton A.L."/>
            <person name="Shaikh M.A."/>
            <person name="Suttiyut T."/>
            <person name="Ogas R."/>
            <person name="Tomko P."/>
            <person name="Gavelis G."/>
            <person name="Widhalm J.R."/>
            <person name="Wisecaver J.H."/>
        </authorList>
    </citation>
    <scope>NUCLEOTIDE SEQUENCE</scope>
    <source>
        <strain evidence="1">ECLA1</strain>
    </source>
</reference>
<dbReference type="EMBL" id="JAWDGP010000422">
    <property type="protein sequence ID" value="KAK3800691.1"/>
    <property type="molecule type" value="Genomic_DNA"/>
</dbReference>
<evidence type="ECO:0000313" key="2">
    <source>
        <dbReference type="Proteomes" id="UP001283361"/>
    </source>
</evidence>
<name>A0AAE1B874_9GAST</name>
<protein>
    <submittedName>
        <fullName evidence="1">Uncharacterized protein</fullName>
    </submittedName>
</protein>
<gene>
    <name evidence="1" type="ORF">RRG08_003097</name>
</gene>
<accession>A0AAE1B874</accession>
<keyword evidence="2" id="KW-1185">Reference proteome</keyword>
<organism evidence="1 2">
    <name type="scientific">Elysia crispata</name>
    <name type="common">lettuce slug</name>
    <dbReference type="NCBI Taxonomy" id="231223"/>
    <lineage>
        <taxon>Eukaryota</taxon>
        <taxon>Metazoa</taxon>
        <taxon>Spiralia</taxon>
        <taxon>Lophotrochozoa</taxon>
        <taxon>Mollusca</taxon>
        <taxon>Gastropoda</taxon>
        <taxon>Heterobranchia</taxon>
        <taxon>Euthyneura</taxon>
        <taxon>Panpulmonata</taxon>
        <taxon>Sacoglossa</taxon>
        <taxon>Placobranchoidea</taxon>
        <taxon>Plakobranchidae</taxon>
        <taxon>Elysia</taxon>
    </lineage>
</organism>
<proteinExistence type="predicted"/>